<dbReference type="SUPFAM" id="SSF52080">
    <property type="entry name" value="Ribosomal proteins L15p and L18e"/>
    <property type="match status" value="1"/>
</dbReference>
<gene>
    <name evidence="8" type="ORF">UU32_C0020G0016</name>
</gene>
<dbReference type="GO" id="GO:0022625">
    <property type="term" value="C:cytosolic large ribosomal subunit"/>
    <property type="evidence" value="ECO:0007669"/>
    <property type="project" value="TreeGrafter"/>
</dbReference>
<comment type="caution">
    <text evidence="8">The sequence shown here is derived from an EMBL/GenBank/DDBJ whole genome shotgun (WGS) entry which is preliminary data.</text>
</comment>
<proteinExistence type="inferred from homology"/>
<dbReference type="InterPro" id="IPR021131">
    <property type="entry name" value="Ribosomal_uL15/eL18"/>
</dbReference>
<keyword evidence="2" id="KW-0689">Ribosomal protein</keyword>
<accession>A0A0G0UB42</accession>
<name>A0A0G0UB42_9BACT</name>
<dbReference type="PANTHER" id="PTHR12934">
    <property type="entry name" value="50S RIBOSOMAL PROTEIN L15"/>
    <property type="match status" value="1"/>
</dbReference>
<feature type="compositionally biased region" description="Gly residues" evidence="6">
    <location>
        <begin position="16"/>
        <end position="31"/>
    </location>
</feature>
<evidence type="ECO:0000256" key="3">
    <source>
        <dbReference type="ARBA" id="ARBA00023274"/>
    </source>
</evidence>
<organism evidence="8 9">
    <name type="scientific">Candidatus Woesebacteria bacterium GW2011_GWB1_41_10</name>
    <dbReference type="NCBI Taxonomy" id="1618577"/>
    <lineage>
        <taxon>Bacteria</taxon>
        <taxon>Candidatus Woeseibacteriota</taxon>
    </lineage>
</organism>
<protein>
    <recommendedName>
        <fullName evidence="4 5">50S ribosomal protein L15</fullName>
    </recommendedName>
</protein>
<keyword evidence="3" id="KW-0687">Ribonucleoprotein</keyword>
<evidence type="ECO:0000259" key="7">
    <source>
        <dbReference type="Pfam" id="PF00828"/>
    </source>
</evidence>
<dbReference type="Pfam" id="PF00828">
    <property type="entry name" value="Ribosomal_L27A"/>
    <property type="match status" value="1"/>
</dbReference>
<evidence type="ECO:0000256" key="6">
    <source>
        <dbReference type="SAM" id="MobiDB-lite"/>
    </source>
</evidence>
<evidence type="ECO:0000256" key="1">
    <source>
        <dbReference type="ARBA" id="ARBA00007320"/>
    </source>
</evidence>
<dbReference type="InterPro" id="IPR036227">
    <property type="entry name" value="Ribosomal_uL15/eL18_sf"/>
</dbReference>
<evidence type="ECO:0000256" key="2">
    <source>
        <dbReference type="ARBA" id="ARBA00022980"/>
    </source>
</evidence>
<sequence>MNLPKVVSKSKKRVGRGLGSGKGGHTVGRGQKGQKSRGKIGVLFEGFKVKKSLLKRLPLSRGKGKFHGKSKPVIVNAGVLNILPAGSKVNIETLAKAGIVKLDEAKKYGVKILGSGKLTKKLTIELPMSKSFAKKINV</sequence>
<comment type="similarity">
    <text evidence="1">Belongs to the universal ribosomal protein uL15 family.</text>
</comment>
<dbReference type="GO" id="GO:0003735">
    <property type="term" value="F:structural constituent of ribosome"/>
    <property type="evidence" value="ECO:0007669"/>
    <property type="project" value="InterPro"/>
</dbReference>
<evidence type="ECO:0000313" key="8">
    <source>
        <dbReference type="EMBL" id="KKR86189.1"/>
    </source>
</evidence>
<dbReference type="InterPro" id="IPR005749">
    <property type="entry name" value="Ribosomal_uL15_bac-type"/>
</dbReference>
<feature type="region of interest" description="Disordered" evidence="6">
    <location>
        <begin position="1"/>
        <end position="36"/>
    </location>
</feature>
<dbReference type="PANTHER" id="PTHR12934:SF11">
    <property type="entry name" value="LARGE RIBOSOMAL SUBUNIT PROTEIN UL15M"/>
    <property type="match status" value="1"/>
</dbReference>
<dbReference type="EMBL" id="LCAE01000020">
    <property type="protein sequence ID" value="KKR86189.1"/>
    <property type="molecule type" value="Genomic_DNA"/>
</dbReference>
<dbReference type="Proteomes" id="UP000033858">
    <property type="component" value="Unassembled WGS sequence"/>
</dbReference>
<feature type="domain" description="Large ribosomal subunit protein uL15/eL18" evidence="7">
    <location>
        <begin position="84"/>
        <end position="127"/>
    </location>
</feature>
<dbReference type="AlphaFoldDB" id="A0A0G0UB42"/>
<dbReference type="GO" id="GO:0006412">
    <property type="term" value="P:translation"/>
    <property type="evidence" value="ECO:0007669"/>
    <property type="project" value="InterPro"/>
</dbReference>
<dbReference type="Gene3D" id="3.100.10.10">
    <property type="match status" value="1"/>
</dbReference>
<evidence type="ECO:0000256" key="4">
    <source>
        <dbReference type="ARBA" id="ARBA00035497"/>
    </source>
</evidence>
<evidence type="ECO:0000256" key="5">
    <source>
        <dbReference type="RuleBase" id="RU003889"/>
    </source>
</evidence>
<evidence type="ECO:0000313" key="9">
    <source>
        <dbReference type="Proteomes" id="UP000033858"/>
    </source>
</evidence>
<reference evidence="8 9" key="1">
    <citation type="journal article" date="2015" name="Nature">
        <title>rRNA introns, odd ribosomes, and small enigmatic genomes across a large radiation of phyla.</title>
        <authorList>
            <person name="Brown C.T."/>
            <person name="Hug L.A."/>
            <person name="Thomas B.C."/>
            <person name="Sharon I."/>
            <person name="Castelle C.J."/>
            <person name="Singh A."/>
            <person name="Wilkins M.J."/>
            <person name="Williams K.H."/>
            <person name="Banfield J.F."/>
        </authorList>
    </citation>
    <scope>NUCLEOTIDE SEQUENCE [LARGE SCALE GENOMIC DNA]</scope>
</reference>
<dbReference type="PATRIC" id="fig|1618577.3.peg.321"/>